<evidence type="ECO:0000259" key="1">
    <source>
        <dbReference type="Pfam" id="PF00882"/>
    </source>
</evidence>
<dbReference type="RefSeq" id="WP_159429801.1">
    <property type="nucleotide sequence ID" value="NZ_FNGO01000005.1"/>
</dbReference>
<name>A0A1G9KK71_9FIRM</name>
<dbReference type="Pfam" id="PF00882">
    <property type="entry name" value="Zn_dep_PLPC"/>
    <property type="match status" value="1"/>
</dbReference>
<dbReference type="EMBL" id="FNGO01000005">
    <property type="protein sequence ID" value="SDL50210.1"/>
    <property type="molecule type" value="Genomic_DNA"/>
</dbReference>
<reference evidence="2 3" key="1">
    <citation type="submission" date="2016-10" db="EMBL/GenBank/DDBJ databases">
        <authorList>
            <person name="de Groot N.N."/>
        </authorList>
    </citation>
    <scope>NUCLEOTIDE SEQUENCE [LARGE SCALE GENOMIC DNA]</scope>
    <source>
        <strain evidence="2 3">SLAS-1</strain>
    </source>
</reference>
<dbReference type="OrthoDB" id="9810528at2"/>
<feature type="domain" description="Phospholipase C/D" evidence="1">
    <location>
        <begin position="6"/>
        <end position="163"/>
    </location>
</feature>
<dbReference type="InterPro" id="IPR029002">
    <property type="entry name" value="PLPC/GPLD1"/>
</dbReference>
<organism evidence="2 3">
    <name type="scientific">Halarsenatibacter silvermanii</name>
    <dbReference type="NCBI Taxonomy" id="321763"/>
    <lineage>
        <taxon>Bacteria</taxon>
        <taxon>Bacillati</taxon>
        <taxon>Bacillota</taxon>
        <taxon>Clostridia</taxon>
        <taxon>Halanaerobiales</taxon>
        <taxon>Halarsenatibacteraceae</taxon>
        <taxon>Halarsenatibacter</taxon>
    </lineage>
</organism>
<sequence>MPDFWTHIIAGENIVEASQVKYYSDLIKHHKTAFNFGCQGSDLLFYNLSTPWQGPVYAKKMHYNKLRPAFQDIVDRGSNVTKEAAYSAFLTGYLTHFLVDRGLHAFILARSPNFTVHKEIENEIDTFLLAKFKRKNSRELNPISAIDFEGDIPEPIEEFFAEHMSDIYNFQEGSDLLHKSLRDFKFLQKLLYSPGGVKRTLLRASGTFIPYNLDSLLYECGSKHLWPEERIRFLDYYKDAVTSAGEIMKQIFFCWKKDSQWNLDDLTFTLDLDPPEEKELAETMPV</sequence>
<evidence type="ECO:0000313" key="3">
    <source>
        <dbReference type="Proteomes" id="UP000199476"/>
    </source>
</evidence>
<gene>
    <name evidence="2" type="ORF">SAMN04488692_10543</name>
</gene>
<dbReference type="STRING" id="321763.SAMN04488692_10543"/>
<evidence type="ECO:0000313" key="2">
    <source>
        <dbReference type="EMBL" id="SDL50210.1"/>
    </source>
</evidence>
<protein>
    <submittedName>
        <fullName evidence="2">Zinc dependent phospholipase C</fullName>
    </submittedName>
</protein>
<dbReference type="AlphaFoldDB" id="A0A1G9KK71"/>
<proteinExistence type="predicted"/>
<dbReference type="Proteomes" id="UP000199476">
    <property type="component" value="Unassembled WGS sequence"/>
</dbReference>
<accession>A0A1G9KK71</accession>
<keyword evidence="3" id="KW-1185">Reference proteome</keyword>